<comment type="similarity">
    <text evidence="2 11">Belongs to the ABC-2 integral membrane protein family.</text>
</comment>
<keyword evidence="6 11" id="KW-0812">Transmembrane</keyword>
<gene>
    <name evidence="13" type="ORF">IFO67_00240</name>
</gene>
<feature type="transmembrane region" description="Helical" evidence="11">
    <location>
        <begin position="148"/>
        <end position="173"/>
    </location>
</feature>
<dbReference type="PROSITE" id="PS51012">
    <property type="entry name" value="ABC_TM2"/>
    <property type="match status" value="1"/>
</dbReference>
<evidence type="ECO:0000313" key="14">
    <source>
        <dbReference type="Proteomes" id="UP000603602"/>
    </source>
</evidence>
<evidence type="ECO:0000259" key="12">
    <source>
        <dbReference type="PROSITE" id="PS51012"/>
    </source>
</evidence>
<dbReference type="EMBL" id="JACYTO010000001">
    <property type="protein sequence ID" value="MBD8501311.1"/>
    <property type="molecule type" value="Genomic_DNA"/>
</dbReference>
<evidence type="ECO:0000256" key="9">
    <source>
        <dbReference type="ARBA" id="ARBA00023047"/>
    </source>
</evidence>
<feature type="transmembrane region" description="Helical" evidence="11">
    <location>
        <begin position="42"/>
        <end position="59"/>
    </location>
</feature>
<evidence type="ECO:0000256" key="7">
    <source>
        <dbReference type="ARBA" id="ARBA00022903"/>
    </source>
</evidence>
<keyword evidence="8 11" id="KW-1133">Transmembrane helix</keyword>
<keyword evidence="7" id="KW-0972">Capsule biogenesis/degradation</keyword>
<feature type="transmembrane region" description="Helical" evidence="11">
    <location>
        <begin position="236"/>
        <end position="253"/>
    </location>
</feature>
<evidence type="ECO:0000313" key="13">
    <source>
        <dbReference type="EMBL" id="MBD8501311.1"/>
    </source>
</evidence>
<evidence type="ECO:0000256" key="3">
    <source>
        <dbReference type="ARBA" id="ARBA00022448"/>
    </source>
</evidence>
<evidence type="ECO:0000256" key="11">
    <source>
        <dbReference type="RuleBase" id="RU361157"/>
    </source>
</evidence>
<dbReference type="PANTHER" id="PTHR30413:SF10">
    <property type="entry name" value="CAPSULE POLYSACCHARIDE EXPORT INNER-MEMBRANE PROTEIN CTRC"/>
    <property type="match status" value="1"/>
</dbReference>
<evidence type="ECO:0000256" key="6">
    <source>
        <dbReference type="ARBA" id="ARBA00022692"/>
    </source>
</evidence>
<keyword evidence="10 11" id="KW-0472">Membrane</keyword>
<dbReference type="Proteomes" id="UP000603602">
    <property type="component" value="Unassembled WGS sequence"/>
</dbReference>
<dbReference type="InterPro" id="IPR000412">
    <property type="entry name" value="ABC_2_transport"/>
</dbReference>
<organism evidence="13 14">
    <name type="scientific">Thauera sedimentorum</name>
    <dbReference type="NCBI Taxonomy" id="2767595"/>
    <lineage>
        <taxon>Bacteria</taxon>
        <taxon>Pseudomonadati</taxon>
        <taxon>Pseudomonadota</taxon>
        <taxon>Betaproteobacteria</taxon>
        <taxon>Rhodocyclales</taxon>
        <taxon>Zoogloeaceae</taxon>
        <taxon>Thauera</taxon>
    </lineage>
</organism>
<feature type="domain" description="ABC transmembrane type-2" evidence="12">
    <location>
        <begin position="32"/>
        <end position="256"/>
    </location>
</feature>
<reference evidence="14" key="1">
    <citation type="submission" date="2023-07" db="EMBL/GenBank/DDBJ databases">
        <title>Thauera sp. CAU 1555 isolated from sand of Yaerae Beach.</title>
        <authorList>
            <person name="Kim W."/>
        </authorList>
    </citation>
    <scope>NUCLEOTIDE SEQUENCE [LARGE SCALE GENOMIC DNA]</scope>
    <source>
        <strain evidence="14">CAU 1555</strain>
    </source>
</reference>
<keyword evidence="3 11" id="KW-0813">Transport</keyword>
<evidence type="ECO:0000256" key="1">
    <source>
        <dbReference type="ARBA" id="ARBA00004651"/>
    </source>
</evidence>
<feature type="transmembrane region" description="Helical" evidence="11">
    <location>
        <begin position="71"/>
        <end position="90"/>
    </location>
</feature>
<dbReference type="Pfam" id="PF01061">
    <property type="entry name" value="ABC2_membrane"/>
    <property type="match status" value="1"/>
</dbReference>
<dbReference type="PANTHER" id="PTHR30413">
    <property type="entry name" value="INNER MEMBRANE TRANSPORT PERMEASE"/>
    <property type="match status" value="1"/>
</dbReference>
<comment type="subcellular location">
    <subcellularLocation>
        <location evidence="11">Cell inner membrane</location>
        <topology evidence="11">Multi-pass membrane protein</topology>
    </subcellularLocation>
    <subcellularLocation>
        <location evidence="1">Cell membrane</location>
        <topology evidence="1">Multi-pass membrane protein</topology>
    </subcellularLocation>
</comment>
<evidence type="ECO:0000256" key="8">
    <source>
        <dbReference type="ARBA" id="ARBA00022989"/>
    </source>
</evidence>
<keyword evidence="4 11" id="KW-1003">Cell membrane</keyword>
<sequence length="264" mass="29636">MHNPLVMFWCNRRLIHSLALATVASRYRSSWLGMLWPVIQPVLMIGVFSFIFSFVMPLRWGSGAGGHDLPLFLYSGFVVFSFFSDVVTRAPTLILEKPHLVRKVVFPVELLAGVSVLIGAGYFLINFVVLCAFLWLQGYPVENGFVFLVLYLPALALGLTGLSWFLSALTVYVHDTAQVIGLAVSALMFFTPVFYPLSSVAEGVRFWLLMNPLTHVIEGLRALVLEDSMPSVRDVISFWVIAGVVFLFGWFWFRRLKGGFSDVL</sequence>
<evidence type="ECO:0000256" key="10">
    <source>
        <dbReference type="ARBA" id="ARBA00023136"/>
    </source>
</evidence>
<comment type="caution">
    <text evidence="13">The sequence shown here is derived from an EMBL/GenBank/DDBJ whole genome shotgun (WGS) entry which is preliminary data.</text>
</comment>
<evidence type="ECO:0000256" key="4">
    <source>
        <dbReference type="ARBA" id="ARBA00022475"/>
    </source>
</evidence>
<keyword evidence="5" id="KW-0762">Sugar transport</keyword>
<dbReference type="PRINTS" id="PR00164">
    <property type="entry name" value="ABC2TRNSPORT"/>
</dbReference>
<feature type="transmembrane region" description="Helical" evidence="11">
    <location>
        <begin position="179"/>
        <end position="197"/>
    </location>
</feature>
<feature type="transmembrane region" description="Helical" evidence="11">
    <location>
        <begin position="110"/>
        <end position="136"/>
    </location>
</feature>
<evidence type="ECO:0000256" key="5">
    <source>
        <dbReference type="ARBA" id="ARBA00022597"/>
    </source>
</evidence>
<keyword evidence="9" id="KW-0625">Polysaccharide transport</keyword>
<protein>
    <recommendedName>
        <fullName evidence="11">Transport permease protein</fullName>
    </recommendedName>
</protein>
<accession>A0ABR9B562</accession>
<dbReference type="RefSeq" id="WP_187716177.1">
    <property type="nucleotide sequence ID" value="NZ_JACTAH010000001.1"/>
</dbReference>
<keyword evidence="14" id="KW-1185">Reference proteome</keyword>
<dbReference type="InterPro" id="IPR013525">
    <property type="entry name" value="ABC2_TM"/>
</dbReference>
<name>A0ABR9B562_9RHOO</name>
<proteinExistence type="inferred from homology"/>
<dbReference type="InterPro" id="IPR047817">
    <property type="entry name" value="ABC2_TM_bact-type"/>
</dbReference>
<evidence type="ECO:0000256" key="2">
    <source>
        <dbReference type="ARBA" id="ARBA00007783"/>
    </source>
</evidence>